<dbReference type="EMBL" id="CP036278">
    <property type="protein sequence ID" value="QDU57585.1"/>
    <property type="molecule type" value="Genomic_DNA"/>
</dbReference>
<feature type="transmembrane region" description="Helical" evidence="1">
    <location>
        <begin position="6"/>
        <end position="24"/>
    </location>
</feature>
<dbReference type="GO" id="GO:0005886">
    <property type="term" value="C:plasma membrane"/>
    <property type="evidence" value="ECO:0007669"/>
    <property type="project" value="TreeGrafter"/>
</dbReference>
<gene>
    <name evidence="3" type="primary">spmB</name>
    <name evidence="3" type="ORF">Pan181_38030</name>
</gene>
<organism evidence="3 4">
    <name type="scientific">Aeoliella mucimassa</name>
    <dbReference type="NCBI Taxonomy" id="2527972"/>
    <lineage>
        <taxon>Bacteria</taxon>
        <taxon>Pseudomonadati</taxon>
        <taxon>Planctomycetota</taxon>
        <taxon>Planctomycetia</taxon>
        <taxon>Pirellulales</taxon>
        <taxon>Lacipirellulaceae</taxon>
        <taxon>Aeoliella</taxon>
    </lineage>
</organism>
<evidence type="ECO:0000259" key="2">
    <source>
        <dbReference type="Pfam" id="PF07670"/>
    </source>
</evidence>
<accession>A0A518AS87</accession>
<dbReference type="Pfam" id="PF07670">
    <property type="entry name" value="Gate"/>
    <property type="match status" value="1"/>
</dbReference>
<sequence>MWTMEVVNQWAIPFLILGILLAAARRGVPMYESFVTGAKEGFNVAVTIIPYLVAMLFVIGLLVSSGFFEDVKNILAYGLTAVGFGSLAESLELLPLAFTRPLSGTGARSVLIEIFEEHGPDGFLGKTASIMQGSTETTFYILTVYYGSVGIKKIRHTLPACLIADVAAMIAALALGIALYSS</sequence>
<keyword evidence="4" id="KW-1185">Reference proteome</keyword>
<dbReference type="KEGG" id="amuc:Pan181_38030"/>
<dbReference type="InterPro" id="IPR011642">
    <property type="entry name" value="Gate_dom"/>
</dbReference>
<feature type="domain" description="Nucleoside transporter/FeoB GTPase Gate" evidence="2">
    <location>
        <begin position="46"/>
        <end position="152"/>
    </location>
</feature>
<protein>
    <submittedName>
        <fullName evidence="3">Spore maturation protein B</fullName>
    </submittedName>
</protein>
<evidence type="ECO:0000313" key="3">
    <source>
        <dbReference type="EMBL" id="QDU57585.1"/>
    </source>
</evidence>
<keyword evidence="1" id="KW-1133">Transmembrane helix</keyword>
<proteinExistence type="predicted"/>
<name>A0A518AS87_9BACT</name>
<dbReference type="RefSeq" id="WP_145248846.1">
    <property type="nucleotide sequence ID" value="NZ_CP036278.1"/>
</dbReference>
<dbReference type="Proteomes" id="UP000315750">
    <property type="component" value="Chromosome"/>
</dbReference>
<keyword evidence="1" id="KW-0812">Transmembrane</keyword>
<dbReference type="InterPro" id="IPR052549">
    <property type="entry name" value="SpmB"/>
</dbReference>
<feature type="transmembrane region" description="Helical" evidence="1">
    <location>
        <begin position="44"/>
        <end position="68"/>
    </location>
</feature>
<evidence type="ECO:0000313" key="4">
    <source>
        <dbReference type="Proteomes" id="UP000315750"/>
    </source>
</evidence>
<dbReference type="PANTHER" id="PTHR35793:SF2">
    <property type="entry name" value="INNER MEMBRANE PROTEIN YJIG"/>
    <property type="match status" value="1"/>
</dbReference>
<keyword evidence="1" id="KW-0472">Membrane</keyword>
<dbReference type="OrthoDB" id="9805623at2"/>
<dbReference type="AlphaFoldDB" id="A0A518AS87"/>
<reference evidence="3 4" key="1">
    <citation type="submission" date="2019-02" db="EMBL/GenBank/DDBJ databases">
        <title>Deep-cultivation of Planctomycetes and their phenomic and genomic characterization uncovers novel biology.</title>
        <authorList>
            <person name="Wiegand S."/>
            <person name="Jogler M."/>
            <person name="Boedeker C."/>
            <person name="Pinto D."/>
            <person name="Vollmers J."/>
            <person name="Rivas-Marin E."/>
            <person name="Kohn T."/>
            <person name="Peeters S.H."/>
            <person name="Heuer A."/>
            <person name="Rast P."/>
            <person name="Oberbeckmann S."/>
            <person name="Bunk B."/>
            <person name="Jeske O."/>
            <person name="Meyerdierks A."/>
            <person name="Storesund J.E."/>
            <person name="Kallscheuer N."/>
            <person name="Luecker S."/>
            <person name="Lage O.M."/>
            <person name="Pohl T."/>
            <person name="Merkel B.J."/>
            <person name="Hornburger P."/>
            <person name="Mueller R.-W."/>
            <person name="Bruemmer F."/>
            <person name="Labrenz M."/>
            <person name="Spormann A.M."/>
            <person name="Op den Camp H."/>
            <person name="Overmann J."/>
            <person name="Amann R."/>
            <person name="Jetten M.S.M."/>
            <person name="Mascher T."/>
            <person name="Medema M.H."/>
            <person name="Devos D.P."/>
            <person name="Kaster A.-K."/>
            <person name="Ovreas L."/>
            <person name="Rohde M."/>
            <person name="Galperin M.Y."/>
            <person name="Jogler C."/>
        </authorList>
    </citation>
    <scope>NUCLEOTIDE SEQUENCE [LARGE SCALE GENOMIC DNA]</scope>
    <source>
        <strain evidence="3 4">Pan181</strain>
    </source>
</reference>
<dbReference type="PANTHER" id="PTHR35793">
    <property type="entry name" value="INNER MEMBRANE PROTEIN YJIG"/>
    <property type="match status" value="1"/>
</dbReference>
<evidence type="ECO:0000256" key="1">
    <source>
        <dbReference type="SAM" id="Phobius"/>
    </source>
</evidence>
<feature type="transmembrane region" description="Helical" evidence="1">
    <location>
        <begin position="160"/>
        <end position="180"/>
    </location>
</feature>